<dbReference type="PRINTS" id="PR00740">
    <property type="entry name" value="GLHYDRLASE27"/>
</dbReference>
<dbReference type="InterPro" id="IPR013785">
    <property type="entry name" value="Aldolase_TIM"/>
</dbReference>
<keyword evidence="5 6" id="KW-0326">Glycosidase</keyword>
<proteinExistence type="inferred from homology"/>
<name>I2FUX2_USTHO</name>
<dbReference type="Pfam" id="PF16499">
    <property type="entry name" value="Melibiase_2"/>
    <property type="match status" value="1"/>
</dbReference>
<evidence type="ECO:0000256" key="1">
    <source>
        <dbReference type="ARBA" id="ARBA00001255"/>
    </source>
</evidence>
<keyword evidence="8" id="KW-1185">Reference proteome</keyword>
<dbReference type="Proteomes" id="UP000006174">
    <property type="component" value="Unassembled WGS sequence"/>
</dbReference>
<evidence type="ECO:0000256" key="2">
    <source>
        <dbReference type="ARBA" id="ARBA00009743"/>
    </source>
</evidence>
<evidence type="ECO:0000256" key="3">
    <source>
        <dbReference type="ARBA" id="ARBA00012755"/>
    </source>
</evidence>
<comment type="similarity">
    <text evidence="2 6">Belongs to the glycosyl hydrolase 27 family.</text>
</comment>
<evidence type="ECO:0000256" key="4">
    <source>
        <dbReference type="ARBA" id="ARBA00022801"/>
    </source>
</evidence>
<evidence type="ECO:0000256" key="5">
    <source>
        <dbReference type="ARBA" id="ARBA00023295"/>
    </source>
</evidence>
<dbReference type="HOGENOM" id="CLU_2190386_0_0_1"/>
<accession>I2FUX2</accession>
<dbReference type="SUPFAM" id="SSF51445">
    <property type="entry name" value="(Trans)glycosidases"/>
    <property type="match status" value="1"/>
</dbReference>
<dbReference type="InterPro" id="IPR017853">
    <property type="entry name" value="GH"/>
</dbReference>
<dbReference type="PANTHER" id="PTHR11452">
    <property type="entry name" value="ALPHA-GALACTOSIDASE/ALPHA-N-ACETYLGALACTOSAMINIDASE"/>
    <property type="match status" value="1"/>
</dbReference>
<gene>
    <name evidence="7" type="ORF">UHOR_06272</name>
</gene>
<dbReference type="EMBL" id="CAGI01000157">
    <property type="protein sequence ID" value="CCF50715.1"/>
    <property type="molecule type" value="Genomic_DNA"/>
</dbReference>
<evidence type="ECO:0000256" key="6">
    <source>
        <dbReference type="RuleBase" id="RU361168"/>
    </source>
</evidence>
<evidence type="ECO:0000313" key="8">
    <source>
        <dbReference type="Proteomes" id="UP000006174"/>
    </source>
</evidence>
<feature type="non-terminal residue" evidence="7">
    <location>
        <position position="1"/>
    </location>
</feature>
<keyword evidence="4 6" id="KW-0378">Hydrolase</keyword>
<dbReference type="GO" id="GO:0005975">
    <property type="term" value="P:carbohydrate metabolic process"/>
    <property type="evidence" value="ECO:0007669"/>
    <property type="project" value="InterPro"/>
</dbReference>
<dbReference type="Gene3D" id="3.20.20.70">
    <property type="entry name" value="Aldolase class I"/>
    <property type="match status" value="1"/>
</dbReference>
<comment type="catalytic activity">
    <reaction evidence="1 6">
        <text>Hydrolysis of terminal, non-reducing alpha-D-galactose residues in alpha-D-galactosides, including galactose oligosaccharides, galactomannans and galactolipids.</text>
        <dbReference type="EC" id="3.2.1.22"/>
    </reaction>
</comment>
<dbReference type="PANTHER" id="PTHR11452:SF75">
    <property type="entry name" value="ALPHA-GALACTOSIDASE MEL1"/>
    <property type="match status" value="1"/>
</dbReference>
<dbReference type="STRING" id="1128400.I2FUX2"/>
<protein>
    <recommendedName>
        <fullName evidence="3 6">Alpha-galactosidase</fullName>
        <ecNumber evidence="3 6">3.2.1.22</ecNumber>
    </recommendedName>
    <alternativeName>
        <fullName evidence="6">Melibiase</fullName>
    </alternativeName>
</protein>
<reference evidence="7 8" key="1">
    <citation type="journal article" date="2012" name="Plant Cell">
        <title>Genome comparison of barley and maize smut fungi reveals targeted loss of RNA silencing components and species-specific presence of transposable elements.</title>
        <authorList>
            <person name="Laurie J.D."/>
            <person name="Ali S."/>
            <person name="Linning R."/>
            <person name="Mannhaupt G."/>
            <person name="Wong P."/>
            <person name="Gueldener U."/>
            <person name="Muensterkoetter M."/>
            <person name="Moore R."/>
            <person name="Kahmann R."/>
            <person name="Bakkeren G."/>
            <person name="Schirawski J."/>
        </authorList>
    </citation>
    <scope>NUCLEOTIDE SEQUENCE [LARGE SCALE GENOMIC DNA]</scope>
    <source>
        <strain evidence="8">Uh4875-4</strain>
    </source>
</reference>
<comment type="caution">
    <text evidence="7">The sequence shown here is derived from an EMBL/GenBank/DDBJ whole genome shotgun (WGS) entry which is preliminary data.</text>
</comment>
<organism evidence="7 8">
    <name type="scientific">Ustilago hordei</name>
    <name type="common">Barley covered smut fungus</name>
    <dbReference type="NCBI Taxonomy" id="120017"/>
    <lineage>
        <taxon>Eukaryota</taxon>
        <taxon>Fungi</taxon>
        <taxon>Dikarya</taxon>
        <taxon>Basidiomycota</taxon>
        <taxon>Ustilaginomycotina</taxon>
        <taxon>Ustilaginomycetes</taxon>
        <taxon>Ustilaginales</taxon>
        <taxon>Ustilaginaceae</taxon>
        <taxon>Ustilago</taxon>
    </lineage>
</organism>
<dbReference type="GO" id="GO:0004557">
    <property type="term" value="F:alpha-galactosidase activity"/>
    <property type="evidence" value="ECO:0007669"/>
    <property type="project" value="UniProtKB-EC"/>
</dbReference>
<evidence type="ECO:0000313" key="7">
    <source>
        <dbReference type="EMBL" id="CCF50715.1"/>
    </source>
</evidence>
<sequence length="109" mass="11902">VLPANPGKFPGGLEKVVDEIKSLGLKAGIYFSAGVMTCGHHIGSLGYEDVDAKAWSDDGFEYLKYHNSFSQGQFGNPKISFDRYNAMSQALNKTSGDPILYSMCNWGED</sequence>
<dbReference type="eggNOG" id="KOG2366">
    <property type="taxonomic scope" value="Eukaryota"/>
</dbReference>
<dbReference type="InterPro" id="IPR002241">
    <property type="entry name" value="Glyco_hydro_27"/>
</dbReference>
<dbReference type="EC" id="3.2.1.22" evidence="3 6"/>
<dbReference type="AlphaFoldDB" id="I2FUX2"/>
<keyword evidence="6" id="KW-1015">Disulfide bond</keyword>